<accession>A0A7R9J8R1</accession>
<protein>
    <submittedName>
        <fullName evidence="1">(California timema) hypothetical protein</fullName>
    </submittedName>
</protein>
<dbReference type="EMBL" id="OE182347">
    <property type="protein sequence ID" value="CAD7574418.1"/>
    <property type="molecule type" value="Genomic_DNA"/>
</dbReference>
<sequence>MICPGCGKCAQNLTSMGLCLAMLSRQPCGSHQNNSLLSSGNTTLRSAGVSGNFTLLAGRAFGCGDVPSFGNTM</sequence>
<gene>
    <name evidence="1" type="ORF">TCMB3V08_LOCUS7032</name>
</gene>
<name>A0A7R9J8R1_TIMCA</name>
<proteinExistence type="predicted"/>
<organism evidence="1">
    <name type="scientific">Timema californicum</name>
    <name type="common">California timema</name>
    <name type="synonym">Walking stick</name>
    <dbReference type="NCBI Taxonomy" id="61474"/>
    <lineage>
        <taxon>Eukaryota</taxon>
        <taxon>Metazoa</taxon>
        <taxon>Ecdysozoa</taxon>
        <taxon>Arthropoda</taxon>
        <taxon>Hexapoda</taxon>
        <taxon>Insecta</taxon>
        <taxon>Pterygota</taxon>
        <taxon>Neoptera</taxon>
        <taxon>Polyneoptera</taxon>
        <taxon>Phasmatodea</taxon>
        <taxon>Timematodea</taxon>
        <taxon>Timematoidea</taxon>
        <taxon>Timematidae</taxon>
        <taxon>Timema</taxon>
    </lineage>
</organism>
<evidence type="ECO:0000313" key="1">
    <source>
        <dbReference type="EMBL" id="CAD7574418.1"/>
    </source>
</evidence>
<reference evidence="1" key="1">
    <citation type="submission" date="2020-11" db="EMBL/GenBank/DDBJ databases">
        <authorList>
            <person name="Tran Van P."/>
        </authorList>
    </citation>
    <scope>NUCLEOTIDE SEQUENCE</scope>
</reference>
<dbReference type="AlphaFoldDB" id="A0A7R9J8R1"/>